<proteinExistence type="predicted"/>
<feature type="transmembrane region" description="Helical" evidence="1">
    <location>
        <begin position="79"/>
        <end position="97"/>
    </location>
</feature>
<dbReference type="AlphaFoldDB" id="A0A0F9QES7"/>
<name>A0A0F9QES7_9ZZZZ</name>
<keyword evidence="1" id="KW-0812">Transmembrane</keyword>
<accession>A0A0F9QES7</accession>
<reference evidence="2" key="1">
    <citation type="journal article" date="2015" name="Nature">
        <title>Complex archaea that bridge the gap between prokaryotes and eukaryotes.</title>
        <authorList>
            <person name="Spang A."/>
            <person name="Saw J.H."/>
            <person name="Jorgensen S.L."/>
            <person name="Zaremba-Niedzwiedzka K."/>
            <person name="Martijn J."/>
            <person name="Lind A.E."/>
            <person name="van Eijk R."/>
            <person name="Schleper C."/>
            <person name="Guy L."/>
            <person name="Ettema T.J."/>
        </authorList>
    </citation>
    <scope>NUCLEOTIDE SEQUENCE</scope>
</reference>
<sequence length="98" mass="11465">MKQSDNGDNFLKKDRYLISSDSLKYAIKNLSRPRFLGSIHLNNEVNQNFKSVENLIGNNLDLKLTQSLKNTILNPLTKILIIMAIAFNLFWFLWIYLF</sequence>
<comment type="caution">
    <text evidence="2">The sequence shown here is derived from an EMBL/GenBank/DDBJ whole genome shotgun (WGS) entry which is preliminary data.</text>
</comment>
<gene>
    <name evidence="2" type="ORF">LCGC14_0783010</name>
</gene>
<keyword evidence="1" id="KW-0472">Membrane</keyword>
<dbReference type="EMBL" id="LAZR01002034">
    <property type="protein sequence ID" value="KKN35502.1"/>
    <property type="molecule type" value="Genomic_DNA"/>
</dbReference>
<keyword evidence="1" id="KW-1133">Transmembrane helix</keyword>
<evidence type="ECO:0000256" key="1">
    <source>
        <dbReference type="SAM" id="Phobius"/>
    </source>
</evidence>
<organism evidence="2">
    <name type="scientific">marine sediment metagenome</name>
    <dbReference type="NCBI Taxonomy" id="412755"/>
    <lineage>
        <taxon>unclassified sequences</taxon>
        <taxon>metagenomes</taxon>
        <taxon>ecological metagenomes</taxon>
    </lineage>
</organism>
<protein>
    <submittedName>
        <fullName evidence="2">Uncharacterized protein</fullName>
    </submittedName>
</protein>
<evidence type="ECO:0000313" key="2">
    <source>
        <dbReference type="EMBL" id="KKN35502.1"/>
    </source>
</evidence>